<feature type="transmembrane region" description="Helical" evidence="5">
    <location>
        <begin position="216"/>
        <end position="234"/>
    </location>
</feature>
<feature type="transmembrane region" description="Helical" evidence="5">
    <location>
        <begin position="124"/>
        <end position="146"/>
    </location>
</feature>
<evidence type="ECO:0000259" key="7">
    <source>
        <dbReference type="PROSITE" id="PS50850"/>
    </source>
</evidence>
<evidence type="ECO:0000256" key="1">
    <source>
        <dbReference type="ARBA" id="ARBA00004651"/>
    </source>
</evidence>
<dbReference type="Proteomes" id="UP000530928">
    <property type="component" value="Unassembled WGS sequence"/>
</dbReference>
<feature type="transmembrane region" description="Helical" evidence="5">
    <location>
        <begin position="334"/>
        <end position="359"/>
    </location>
</feature>
<dbReference type="GO" id="GO:0005886">
    <property type="term" value="C:plasma membrane"/>
    <property type="evidence" value="ECO:0007669"/>
    <property type="project" value="UniProtKB-SubCell"/>
</dbReference>
<keyword evidence="6" id="KW-0732">Signal</keyword>
<evidence type="ECO:0000256" key="3">
    <source>
        <dbReference type="ARBA" id="ARBA00022989"/>
    </source>
</evidence>
<evidence type="ECO:0000313" key="8">
    <source>
        <dbReference type="EMBL" id="MBA2894754.1"/>
    </source>
</evidence>
<feature type="transmembrane region" description="Helical" evidence="5">
    <location>
        <begin position="152"/>
        <end position="173"/>
    </location>
</feature>
<keyword evidence="2 5" id="KW-0812">Transmembrane</keyword>
<evidence type="ECO:0000313" key="9">
    <source>
        <dbReference type="Proteomes" id="UP000530928"/>
    </source>
</evidence>
<dbReference type="PROSITE" id="PS50850">
    <property type="entry name" value="MFS"/>
    <property type="match status" value="1"/>
</dbReference>
<feature type="chain" id="PRO_5039422993" evidence="6">
    <location>
        <begin position="19"/>
        <end position="427"/>
    </location>
</feature>
<dbReference type="RefSeq" id="WP_312894742.1">
    <property type="nucleotide sequence ID" value="NZ_BAABAM010000004.1"/>
</dbReference>
<dbReference type="PRINTS" id="PR01036">
    <property type="entry name" value="TCRTETB"/>
</dbReference>
<dbReference type="PANTHER" id="PTHR23501:SF154">
    <property type="entry name" value="MULTIDRUG-EFFLUX TRANSPORTER RV1634-RELATED"/>
    <property type="match status" value="1"/>
</dbReference>
<feature type="transmembrane region" description="Helical" evidence="5">
    <location>
        <begin position="275"/>
        <end position="297"/>
    </location>
</feature>
<feature type="domain" description="Major facilitator superfamily (MFS) profile" evidence="7">
    <location>
        <begin position="1"/>
        <end position="422"/>
    </location>
</feature>
<evidence type="ECO:0000256" key="6">
    <source>
        <dbReference type="SAM" id="SignalP"/>
    </source>
</evidence>
<feature type="transmembrane region" description="Helical" evidence="5">
    <location>
        <begin position="371"/>
        <end position="393"/>
    </location>
</feature>
<dbReference type="Gene3D" id="1.20.1250.20">
    <property type="entry name" value="MFS general substrate transporter like domains"/>
    <property type="match status" value="2"/>
</dbReference>
<dbReference type="Pfam" id="PF07690">
    <property type="entry name" value="MFS_1"/>
    <property type="match status" value="1"/>
</dbReference>
<feature type="signal peptide" evidence="6">
    <location>
        <begin position="1"/>
        <end position="18"/>
    </location>
</feature>
<proteinExistence type="predicted"/>
<feature type="transmembrane region" description="Helical" evidence="5">
    <location>
        <begin position="34"/>
        <end position="53"/>
    </location>
</feature>
<feature type="transmembrane region" description="Helical" evidence="5">
    <location>
        <begin position="246"/>
        <end position="269"/>
    </location>
</feature>
<dbReference type="PANTHER" id="PTHR23501">
    <property type="entry name" value="MAJOR FACILITATOR SUPERFAMILY"/>
    <property type="match status" value="1"/>
</dbReference>
<dbReference type="AlphaFoldDB" id="A0A7W0CP33"/>
<organism evidence="8 9">
    <name type="scientific">Nonomuraea soli</name>
    <dbReference type="NCBI Taxonomy" id="1032476"/>
    <lineage>
        <taxon>Bacteria</taxon>
        <taxon>Bacillati</taxon>
        <taxon>Actinomycetota</taxon>
        <taxon>Actinomycetes</taxon>
        <taxon>Streptosporangiales</taxon>
        <taxon>Streptosporangiaceae</taxon>
        <taxon>Nonomuraea</taxon>
    </lineage>
</organism>
<name>A0A7W0CP33_9ACTN</name>
<accession>A0A7W0CP33</accession>
<keyword evidence="9" id="KW-1185">Reference proteome</keyword>
<protein>
    <submittedName>
        <fullName evidence="8">MFS family permease</fullName>
    </submittedName>
</protein>
<reference evidence="8 9" key="1">
    <citation type="submission" date="2020-07" db="EMBL/GenBank/DDBJ databases">
        <title>Genomic Encyclopedia of Type Strains, Phase IV (KMG-IV): sequencing the most valuable type-strain genomes for metagenomic binning, comparative biology and taxonomic classification.</title>
        <authorList>
            <person name="Goeker M."/>
        </authorList>
    </citation>
    <scope>NUCLEOTIDE SEQUENCE [LARGE SCALE GENOMIC DNA]</scope>
    <source>
        <strain evidence="8 9">DSM 45533</strain>
    </source>
</reference>
<feature type="transmembrane region" description="Helical" evidence="5">
    <location>
        <begin position="90"/>
        <end position="112"/>
    </location>
</feature>
<feature type="transmembrane region" description="Helical" evidence="5">
    <location>
        <begin position="194"/>
        <end position="210"/>
    </location>
</feature>
<keyword evidence="3 5" id="KW-1133">Transmembrane helix</keyword>
<evidence type="ECO:0000256" key="5">
    <source>
        <dbReference type="SAM" id="Phobius"/>
    </source>
</evidence>
<feature type="transmembrane region" description="Helical" evidence="5">
    <location>
        <begin position="399"/>
        <end position="418"/>
    </location>
</feature>
<gene>
    <name evidence="8" type="ORF">HNR30_006126</name>
</gene>
<dbReference type="InterPro" id="IPR011701">
    <property type="entry name" value="MFS"/>
</dbReference>
<comment type="caution">
    <text evidence="8">The sequence shown here is derived from an EMBL/GenBank/DDBJ whole genome shotgun (WGS) entry which is preliminary data.</text>
</comment>
<feature type="transmembrane region" description="Helical" evidence="5">
    <location>
        <begin position="309"/>
        <end position="328"/>
    </location>
</feature>
<dbReference type="InterPro" id="IPR036259">
    <property type="entry name" value="MFS_trans_sf"/>
</dbReference>
<comment type="subcellular location">
    <subcellularLocation>
        <location evidence="1">Cell membrane</location>
        <topology evidence="1">Multi-pass membrane protein</topology>
    </subcellularLocation>
</comment>
<dbReference type="InterPro" id="IPR020846">
    <property type="entry name" value="MFS_dom"/>
</dbReference>
<evidence type="ECO:0000256" key="2">
    <source>
        <dbReference type="ARBA" id="ARBA00022692"/>
    </source>
</evidence>
<feature type="transmembrane region" description="Helical" evidence="5">
    <location>
        <begin position="65"/>
        <end position="84"/>
    </location>
</feature>
<keyword evidence="4 5" id="KW-0472">Membrane</keyword>
<dbReference type="GO" id="GO:0022857">
    <property type="term" value="F:transmembrane transporter activity"/>
    <property type="evidence" value="ECO:0007669"/>
    <property type="project" value="InterPro"/>
</dbReference>
<dbReference type="EMBL" id="JACDUR010000006">
    <property type="protein sequence ID" value="MBA2894754.1"/>
    <property type="molecule type" value="Genomic_DNA"/>
</dbReference>
<sequence>MSVALVALVTLVAFEAMAVAAAMPKIGEDLGGMHLYNLAFSGALAAGVIATVLGGRWSDTLGPLAPMWTGLAAFVAGLLIAGTAPTMELFVAGRFVQGFGGGLFNVAIYVLVARVYPGVLHPKVFSLFSTAWVVPSLVGPAIAGVVASELDWRYIFLGVPVLAAPAALALWRGTADPALRGGMAEPSPGLGRQLVWAVVTAVAAAVIQYGAATHLIVLLGGLVLLAVALPRLLPPGTLRAARGLPTAVILRGLAAGSMFAAEVLVPLMLRDQRGMSLAGAGVVLTVGALGWAAGSWIKGKGWISHAMALRGGIAMIGAGIALMSLVLISQVPIALAYLAWIVTGLGIGALYPTVSILVLELSKPGEEGKNSGALGVGESVFVVVAVALTGALFTATSGLYIVGYALAFAMTVVGFLVAPRFTLDRSQ</sequence>
<dbReference type="SUPFAM" id="SSF103473">
    <property type="entry name" value="MFS general substrate transporter"/>
    <property type="match status" value="1"/>
</dbReference>
<evidence type="ECO:0000256" key="4">
    <source>
        <dbReference type="ARBA" id="ARBA00023136"/>
    </source>
</evidence>